<protein>
    <recommendedName>
        <fullName evidence="4">Thioredoxin domain-containing protein</fullName>
    </recommendedName>
</protein>
<proteinExistence type="predicted"/>
<keyword evidence="1" id="KW-1133">Transmembrane helix</keyword>
<evidence type="ECO:0008006" key="4">
    <source>
        <dbReference type="Google" id="ProtNLM"/>
    </source>
</evidence>
<dbReference type="InterPro" id="IPR036249">
    <property type="entry name" value="Thioredoxin-like_sf"/>
</dbReference>
<dbReference type="CDD" id="cd15482">
    <property type="entry name" value="Sialidase_non-viral"/>
    <property type="match status" value="1"/>
</dbReference>
<dbReference type="KEGG" id="stui:GCM10017668_69280"/>
<gene>
    <name evidence="2" type="ORF">GCM10017668_69280</name>
</gene>
<evidence type="ECO:0000313" key="3">
    <source>
        <dbReference type="Proteomes" id="UP000516373"/>
    </source>
</evidence>
<reference evidence="2 3" key="1">
    <citation type="journal article" date="2014" name="Int. J. Syst. Evol. Microbiol.">
        <title>Complete genome sequence of Corynebacterium casei LMG S-19264T (=DSM 44701T), isolated from a smear-ripened cheese.</title>
        <authorList>
            <consortium name="US DOE Joint Genome Institute (JGI-PGF)"/>
            <person name="Walter F."/>
            <person name="Albersmeier A."/>
            <person name="Kalinowski J."/>
            <person name="Ruckert C."/>
        </authorList>
    </citation>
    <scope>NUCLEOTIDE SEQUENCE [LARGE SCALE GENOMIC DNA]</scope>
    <source>
        <strain evidence="2 3">JCM 4255</strain>
    </source>
</reference>
<evidence type="ECO:0000256" key="1">
    <source>
        <dbReference type="SAM" id="Phobius"/>
    </source>
</evidence>
<dbReference type="RefSeq" id="WP_190904296.1">
    <property type="nucleotide sequence ID" value="NZ_AP023439.1"/>
</dbReference>
<keyword evidence="1" id="KW-0812">Transmembrane</keyword>
<organism evidence="2 3">
    <name type="scientific">Streptomyces tuirus</name>
    <dbReference type="NCBI Taxonomy" id="68278"/>
    <lineage>
        <taxon>Bacteria</taxon>
        <taxon>Bacillati</taxon>
        <taxon>Actinomycetota</taxon>
        <taxon>Actinomycetes</taxon>
        <taxon>Kitasatosporales</taxon>
        <taxon>Streptomycetaceae</taxon>
        <taxon>Streptomyces</taxon>
    </lineage>
</organism>
<dbReference type="AlphaFoldDB" id="A0A7G1NW18"/>
<keyword evidence="1" id="KW-0472">Membrane</keyword>
<sequence>MPFLIAAVVLVGVLCLFDLLLTFAVLRRLREHTAELERLAGRPGFSSYDPGMLVGHRLPEAARASGATLVAFFDAQCDTCHDHAPKFAVRARRCGALAVVSGDGARADELVAAVGPAAAVIRGEDAHAVADDMGIQAFPTFVLVDGEGSVVQASTELAELPEPAPAA</sequence>
<dbReference type="EMBL" id="AP023439">
    <property type="protein sequence ID" value="BCL25085.1"/>
    <property type="molecule type" value="Genomic_DNA"/>
</dbReference>
<feature type="transmembrane region" description="Helical" evidence="1">
    <location>
        <begin position="6"/>
        <end position="26"/>
    </location>
</feature>
<dbReference type="SUPFAM" id="SSF52833">
    <property type="entry name" value="Thioredoxin-like"/>
    <property type="match status" value="1"/>
</dbReference>
<dbReference type="Proteomes" id="UP000516373">
    <property type="component" value="Chromosome"/>
</dbReference>
<name>A0A7G1NW18_9ACTN</name>
<evidence type="ECO:0000313" key="2">
    <source>
        <dbReference type="EMBL" id="BCL25085.1"/>
    </source>
</evidence>
<dbReference type="Gene3D" id="3.40.30.10">
    <property type="entry name" value="Glutaredoxin"/>
    <property type="match status" value="1"/>
</dbReference>
<accession>A0A7G1NW18</accession>